<comment type="caution">
    <text evidence="2">The sequence shown here is derived from an EMBL/GenBank/DDBJ whole genome shotgun (WGS) entry which is preliminary data.</text>
</comment>
<dbReference type="Gene3D" id="3.30.70.270">
    <property type="match status" value="1"/>
</dbReference>
<evidence type="ECO:0000313" key="2">
    <source>
        <dbReference type="EMBL" id="VDH97838.1"/>
    </source>
</evidence>
<dbReference type="InterPro" id="IPR043502">
    <property type="entry name" value="DNA/RNA_pol_sf"/>
</dbReference>
<dbReference type="EMBL" id="UYJE01000942">
    <property type="protein sequence ID" value="VDH97838.1"/>
    <property type="molecule type" value="Genomic_DNA"/>
</dbReference>
<dbReference type="InterPro" id="IPR043128">
    <property type="entry name" value="Rev_trsase/Diguanyl_cyclase"/>
</dbReference>
<protein>
    <recommendedName>
        <fullName evidence="1">Reverse transcriptase domain-containing protein</fullName>
    </recommendedName>
</protein>
<evidence type="ECO:0000313" key="3">
    <source>
        <dbReference type="Proteomes" id="UP000596742"/>
    </source>
</evidence>
<feature type="domain" description="Reverse transcriptase" evidence="1">
    <location>
        <begin position="219"/>
        <end position="322"/>
    </location>
</feature>
<dbReference type="SUPFAM" id="SSF56672">
    <property type="entry name" value="DNA/RNA polymerases"/>
    <property type="match status" value="1"/>
</dbReference>
<dbReference type="OrthoDB" id="6192322at2759"/>
<organism evidence="2 3">
    <name type="scientific">Mytilus galloprovincialis</name>
    <name type="common">Mediterranean mussel</name>
    <dbReference type="NCBI Taxonomy" id="29158"/>
    <lineage>
        <taxon>Eukaryota</taxon>
        <taxon>Metazoa</taxon>
        <taxon>Spiralia</taxon>
        <taxon>Lophotrochozoa</taxon>
        <taxon>Mollusca</taxon>
        <taxon>Bivalvia</taxon>
        <taxon>Autobranchia</taxon>
        <taxon>Pteriomorphia</taxon>
        <taxon>Mytilida</taxon>
        <taxon>Mytiloidea</taxon>
        <taxon>Mytilidae</taxon>
        <taxon>Mytilinae</taxon>
        <taxon>Mytilus</taxon>
    </lineage>
</organism>
<dbReference type="Pfam" id="PF00078">
    <property type="entry name" value="RVT_1"/>
    <property type="match status" value="1"/>
</dbReference>
<reference evidence="2" key="1">
    <citation type="submission" date="2018-11" db="EMBL/GenBank/DDBJ databases">
        <authorList>
            <person name="Alioto T."/>
            <person name="Alioto T."/>
        </authorList>
    </citation>
    <scope>NUCLEOTIDE SEQUENCE</scope>
</reference>
<gene>
    <name evidence="2" type="ORF">MGAL_10B071197</name>
</gene>
<dbReference type="InterPro" id="IPR000477">
    <property type="entry name" value="RT_dom"/>
</dbReference>
<accession>A0A8B6C068</accession>
<proteinExistence type="predicted"/>
<dbReference type="PANTHER" id="PTHR33064:SF37">
    <property type="entry name" value="RIBONUCLEASE H"/>
    <property type="match status" value="1"/>
</dbReference>
<dbReference type="Proteomes" id="UP000596742">
    <property type="component" value="Unassembled WGS sequence"/>
</dbReference>
<dbReference type="AlphaFoldDB" id="A0A8B6C068"/>
<dbReference type="InterPro" id="IPR051320">
    <property type="entry name" value="Viral_Replic_Matur_Polypro"/>
</dbReference>
<dbReference type="PANTHER" id="PTHR33064">
    <property type="entry name" value="POL PROTEIN"/>
    <property type="match status" value="1"/>
</dbReference>
<sequence>MSDLLGDSKTDRTLEETVSFIAQKEQGKVTRSAVGDSASAMSATCNTQKRPQAAGAKCWACGGPAHGQRNDRKARSRYCEAWTFTCSKCTVKGHYTKSCSKCTTCGVWGHRDASSRICTQDVDLHHHLFPHLYHPGLKATEEHVESLKEWLLDYYGATTFNVCEHQPLPLMNCEPLQLHVDPNATPVAVHKPALVPIHWQDKVYADLERMFALVCTGTMPIREEDRHFPTFITPWGRYRYKVAPQGFMASGDAYNQRFDAIISNFNDKVKCVDDTCMWANSIEAAFFQACEWLDLCARNGITLNPKKFQFAQDTVNFAGLTITLTNIRPSTKFLDAISNFPTPTDITGARAWFGLINQGAYAFAMARQMKPFRALLKPSTTFCWTNELDEVFHKTTKRSLFRR</sequence>
<keyword evidence="3" id="KW-1185">Reference proteome</keyword>
<name>A0A8B6C068_MYTGA</name>
<evidence type="ECO:0000259" key="1">
    <source>
        <dbReference type="Pfam" id="PF00078"/>
    </source>
</evidence>